<dbReference type="SUPFAM" id="SSF109604">
    <property type="entry name" value="HD-domain/PDEase-like"/>
    <property type="match status" value="1"/>
</dbReference>
<dbReference type="PANTHER" id="PTHR40202">
    <property type="match status" value="1"/>
</dbReference>
<organism evidence="2 3">
    <name type="scientific">Virgibacillus kekensis</name>
    <dbReference type="NCBI Taxonomy" id="202261"/>
    <lineage>
        <taxon>Bacteria</taxon>
        <taxon>Bacillati</taxon>
        <taxon>Bacillota</taxon>
        <taxon>Bacilli</taxon>
        <taxon>Bacillales</taxon>
        <taxon>Bacillaceae</taxon>
        <taxon>Virgibacillus</taxon>
    </lineage>
</organism>
<keyword evidence="3" id="KW-1185">Reference proteome</keyword>
<dbReference type="InterPro" id="IPR006674">
    <property type="entry name" value="HD_domain"/>
</dbReference>
<reference evidence="3" key="1">
    <citation type="journal article" date="2019" name="Int. J. Syst. Evol. Microbiol.">
        <title>The Global Catalogue of Microorganisms (GCM) 10K type strain sequencing project: providing services to taxonomists for standard genome sequencing and annotation.</title>
        <authorList>
            <consortium name="The Broad Institute Genomics Platform"/>
            <consortium name="The Broad Institute Genome Sequencing Center for Infectious Disease"/>
            <person name="Wu L."/>
            <person name="Ma J."/>
        </authorList>
    </citation>
    <scope>NUCLEOTIDE SEQUENCE [LARGE SCALE GENOMIC DNA]</scope>
    <source>
        <strain evidence="3">CGMCC 4.7426</strain>
    </source>
</reference>
<dbReference type="InterPro" id="IPR003607">
    <property type="entry name" value="HD/PDEase_dom"/>
</dbReference>
<dbReference type="RefSeq" id="WP_390297288.1">
    <property type="nucleotide sequence ID" value="NZ_JBHSFU010000007.1"/>
</dbReference>
<dbReference type="Gene3D" id="1.10.3210.10">
    <property type="entry name" value="Hypothetical protein af1432"/>
    <property type="match status" value="1"/>
</dbReference>
<dbReference type="Proteomes" id="UP001595989">
    <property type="component" value="Unassembled WGS sequence"/>
</dbReference>
<name>A0ABV9DP63_9BACI</name>
<dbReference type="Pfam" id="PF01966">
    <property type="entry name" value="HD"/>
    <property type="match status" value="1"/>
</dbReference>
<proteinExistence type="predicted"/>
<evidence type="ECO:0000313" key="3">
    <source>
        <dbReference type="Proteomes" id="UP001595989"/>
    </source>
</evidence>
<evidence type="ECO:0000313" key="2">
    <source>
        <dbReference type="EMBL" id="MFC4559348.1"/>
    </source>
</evidence>
<dbReference type="EMBL" id="JBHSFU010000007">
    <property type="protein sequence ID" value="MFC4559348.1"/>
    <property type="molecule type" value="Genomic_DNA"/>
</dbReference>
<accession>A0ABV9DP63</accession>
<dbReference type="PANTHER" id="PTHR40202:SF1">
    <property type="entry name" value="HD DOMAIN-CONTAINING PROTEIN"/>
    <property type="match status" value="1"/>
</dbReference>
<sequence>MQKVVKFRKMVDGTKEEFEYLEKLEEGFNTGLPDRLLKKLDELKNSFSGYRITRYEHSLQSATRAYQNNEDEDMIVAALLHDIGDELAPHTHGEMVAAILKPFVSEKATWIVKHHGVFQQHYMAHMTEAEKNARDIYKDNPFYEACVNFCENYDQNCFDPDFEHLPVEFFEPMVRKVFTRTPTFN</sequence>
<gene>
    <name evidence="2" type="ORF">ACFO3D_14200</name>
</gene>
<feature type="domain" description="HD" evidence="1">
    <location>
        <begin position="54"/>
        <end position="119"/>
    </location>
</feature>
<dbReference type="CDD" id="cd00077">
    <property type="entry name" value="HDc"/>
    <property type="match status" value="1"/>
</dbReference>
<protein>
    <submittedName>
        <fullName evidence="2">HD domain-containing protein</fullName>
    </submittedName>
</protein>
<dbReference type="InterPro" id="IPR052567">
    <property type="entry name" value="OP_Dioxygenase"/>
</dbReference>
<evidence type="ECO:0000259" key="1">
    <source>
        <dbReference type="Pfam" id="PF01966"/>
    </source>
</evidence>
<comment type="caution">
    <text evidence="2">The sequence shown here is derived from an EMBL/GenBank/DDBJ whole genome shotgun (WGS) entry which is preliminary data.</text>
</comment>